<name>A0A402AJS0_9CHLR</name>
<dbReference type="AlphaFoldDB" id="A0A402AJS0"/>
<protein>
    <submittedName>
        <fullName evidence="1">Uncharacterized protein</fullName>
    </submittedName>
</protein>
<proteinExistence type="predicted"/>
<comment type="caution">
    <text evidence="1">The sequence shown here is derived from an EMBL/GenBank/DDBJ whole genome shotgun (WGS) entry which is preliminary data.</text>
</comment>
<organism evidence="1 2">
    <name type="scientific">Dictyobacter kobayashii</name>
    <dbReference type="NCBI Taxonomy" id="2014872"/>
    <lineage>
        <taxon>Bacteria</taxon>
        <taxon>Bacillati</taxon>
        <taxon>Chloroflexota</taxon>
        <taxon>Ktedonobacteria</taxon>
        <taxon>Ktedonobacterales</taxon>
        <taxon>Dictyobacteraceae</taxon>
        <taxon>Dictyobacter</taxon>
    </lineage>
</organism>
<accession>A0A402AJS0</accession>
<gene>
    <name evidence="1" type="ORF">KDK_31040</name>
</gene>
<keyword evidence="2" id="KW-1185">Reference proteome</keyword>
<dbReference type="Proteomes" id="UP000287188">
    <property type="component" value="Unassembled WGS sequence"/>
</dbReference>
<evidence type="ECO:0000313" key="2">
    <source>
        <dbReference type="Proteomes" id="UP000287188"/>
    </source>
</evidence>
<evidence type="ECO:0000313" key="1">
    <source>
        <dbReference type="EMBL" id="GCE19304.1"/>
    </source>
</evidence>
<sequence>MGQWSFTRLVRYYRMYANNIEEQAHAPHCSALYAIIAWKQNSIGNICVYQCLYFDLNKE</sequence>
<reference evidence="2" key="1">
    <citation type="submission" date="2018-12" db="EMBL/GenBank/DDBJ databases">
        <title>Tengunoibacter tsumagoiensis gen. nov., sp. nov., Dictyobacter kobayashii sp. nov., D. alpinus sp. nov., and D. joshuensis sp. nov. and description of Dictyobacteraceae fam. nov. within the order Ktedonobacterales isolated from Tengu-no-mugimeshi.</title>
        <authorList>
            <person name="Wang C.M."/>
            <person name="Zheng Y."/>
            <person name="Sakai Y."/>
            <person name="Toyoda A."/>
            <person name="Minakuchi Y."/>
            <person name="Abe K."/>
            <person name="Yokota A."/>
            <person name="Yabe S."/>
        </authorList>
    </citation>
    <scope>NUCLEOTIDE SEQUENCE [LARGE SCALE GENOMIC DNA]</scope>
    <source>
        <strain evidence="2">Uno11</strain>
    </source>
</reference>
<dbReference type="EMBL" id="BIFS01000001">
    <property type="protein sequence ID" value="GCE19304.1"/>
    <property type="molecule type" value="Genomic_DNA"/>
</dbReference>